<dbReference type="InterPro" id="IPR051797">
    <property type="entry name" value="TrmB-like"/>
</dbReference>
<gene>
    <name evidence="2" type="ORF">ACFFV7_07090</name>
</gene>
<dbReference type="Gene3D" id="1.10.10.10">
    <property type="entry name" value="Winged helix-like DNA-binding domain superfamily/Winged helix DNA-binding domain"/>
    <property type="match status" value="2"/>
</dbReference>
<comment type="caution">
    <text evidence="2">The sequence shown here is derived from an EMBL/GenBank/DDBJ whole genome shotgun (WGS) entry which is preliminary data.</text>
</comment>
<dbReference type="SUPFAM" id="SSF46894">
    <property type="entry name" value="C-terminal effector domain of the bipartite response regulators"/>
    <property type="match status" value="1"/>
</dbReference>
<dbReference type="InterPro" id="IPR016032">
    <property type="entry name" value="Sig_transdc_resp-reg_C-effctor"/>
</dbReference>
<evidence type="ECO:0000313" key="2">
    <source>
        <dbReference type="EMBL" id="MFB9200950.1"/>
    </source>
</evidence>
<dbReference type="RefSeq" id="WP_185844818.1">
    <property type="nucleotide sequence ID" value="NZ_BMRC01000003.1"/>
</dbReference>
<evidence type="ECO:0000259" key="1">
    <source>
        <dbReference type="SMART" id="SM00421"/>
    </source>
</evidence>
<dbReference type="SMART" id="SM00421">
    <property type="entry name" value="HTH_LUXR"/>
    <property type="match status" value="1"/>
</dbReference>
<name>A0ABV5IA64_9ACTN</name>
<reference evidence="2 3" key="1">
    <citation type="submission" date="2024-09" db="EMBL/GenBank/DDBJ databases">
        <authorList>
            <person name="Sun Q."/>
            <person name="Mori K."/>
        </authorList>
    </citation>
    <scope>NUCLEOTIDE SEQUENCE [LARGE SCALE GENOMIC DNA]</scope>
    <source>
        <strain evidence="2 3">CCM 3426</strain>
    </source>
</reference>
<protein>
    <recommendedName>
        <fullName evidence="1">HTH luxR-type domain-containing protein</fullName>
    </recommendedName>
</protein>
<dbReference type="PANTHER" id="PTHR34293">
    <property type="entry name" value="HTH-TYPE TRANSCRIPTIONAL REGULATOR TRMBL2"/>
    <property type="match status" value="1"/>
</dbReference>
<dbReference type="Proteomes" id="UP001589647">
    <property type="component" value="Unassembled WGS sequence"/>
</dbReference>
<keyword evidence="3" id="KW-1185">Reference proteome</keyword>
<sequence>MLESLGLSTAEEALYQTLIEVSPITAADLERLAGPQAALCARLQELGLVTRLPEDPPRYAAVAPSMGLDALISARARTLTAARGRIARLSAAFHRAGTERDAAGLVEVVIGRQAVNDRFERLQRETRASIRVFDAPPYAGVIGENAREFDLLARGVNYRVLYDRKAMELPGALTVVTDYITAGEQARVGEVPMKLVLNDRPTAIVPLRHDLHLVESALVVHDPTLLEALGALFEMNWQRAVPLGVRQGQARLPEERSPADAHEDLLPLLISGLTDAAIGAQLGWSVRTVRRRVQAMMVQLDAQTRFQAGYQAVLRGWLR</sequence>
<proteinExistence type="predicted"/>
<organism evidence="2 3">
    <name type="scientific">Nonomuraea spiralis</name>
    <dbReference type="NCBI Taxonomy" id="46182"/>
    <lineage>
        <taxon>Bacteria</taxon>
        <taxon>Bacillati</taxon>
        <taxon>Actinomycetota</taxon>
        <taxon>Actinomycetes</taxon>
        <taxon>Streptosporangiales</taxon>
        <taxon>Streptosporangiaceae</taxon>
        <taxon>Nonomuraea</taxon>
    </lineage>
</organism>
<evidence type="ECO:0000313" key="3">
    <source>
        <dbReference type="Proteomes" id="UP001589647"/>
    </source>
</evidence>
<dbReference type="EMBL" id="JBHMEI010000003">
    <property type="protein sequence ID" value="MFB9200950.1"/>
    <property type="molecule type" value="Genomic_DNA"/>
</dbReference>
<dbReference type="InterPro" id="IPR000792">
    <property type="entry name" value="Tscrpt_reg_LuxR_C"/>
</dbReference>
<accession>A0ABV5IA64</accession>
<dbReference type="PANTHER" id="PTHR34293:SF1">
    <property type="entry name" value="HTH-TYPE TRANSCRIPTIONAL REGULATOR TRMBL2"/>
    <property type="match status" value="1"/>
</dbReference>
<dbReference type="InterPro" id="IPR036388">
    <property type="entry name" value="WH-like_DNA-bd_sf"/>
</dbReference>
<feature type="domain" description="HTH luxR-type" evidence="1">
    <location>
        <begin position="255"/>
        <end position="312"/>
    </location>
</feature>